<dbReference type="Proteomes" id="UP001595557">
    <property type="component" value="Unassembled WGS sequence"/>
</dbReference>
<reference evidence="2" key="1">
    <citation type="journal article" date="2019" name="Int. J. Syst. Evol. Microbiol.">
        <title>The Global Catalogue of Microorganisms (GCM) 10K type strain sequencing project: providing services to taxonomists for standard genome sequencing and annotation.</title>
        <authorList>
            <consortium name="The Broad Institute Genomics Platform"/>
            <consortium name="The Broad Institute Genome Sequencing Center for Infectious Disease"/>
            <person name="Wu L."/>
            <person name="Ma J."/>
        </authorList>
    </citation>
    <scope>NUCLEOTIDE SEQUENCE [LARGE SCALE GENOMIC DNA]</scope>
    <source>
        <strain evidence="2">KCTC 52239</strain>
    </source>
</reference>
<dbReference type="EMBL" id="JBHRTE010000063">
    <property type="protein sequence ID" value="MFC3169414.1"/>
    <property type="molecule type" value="Genomic_DNA"/>
</dbReference>
<protein>
    <recommendedName>
        <fullName evidence="3">Phage tail assembly chaperone protein, TAC</fullName>
    </recommendedName>
</protein>
<organism evidence="1 2">
    <name type="scientific">Paracoccus fontiphilus</name>
    <dbReference type="NCBI Taxonomy" id="1815556"/>
    <lineage>
        <taxon>Bacteria</taxon>
        <taxon>Pseudomonadati</taxon>
        <taxon>Pseudomonadota</taxon>
        <taxon>Alphaproteobacteria</taxon>
        <taxon>Rhodobacterales</taxon>
        <taxon>Paracoccaceae</taxon>
        <taxon>Paracoccus</taxon>
    </lineage>
</organism>
<evidence type="ECO:0000313" key="2">
    <source>
        <dbReference type="Proteomes" id="UP001595557"/>
    </source>
</evidence>
<comment type="caution">
    <text evidence="1">The sequence shown here is derived from an EMBL/GenBank/DDBJ whole genome shotgun (WGS) entry which is preliminary data.</text>
</comment>
<accession>A0ABV7IJ75</accession>
<name>A0ABV7IJ75_9RHOB</name>
<dbReference type="RefSeq" id="WP_207471320.1">
    <property type="nucleotide sequence ID" value="NZ_JAFNAW010000067.1"/>
</dbReference>
<proteinExistence type="predicted"/>
<evidence type="ECO:0008006" key="3">
    <source>
        <dbReference type="Google" id="ProtNLM"/>
    </source>
</evidence>
<sequence length="215" mass="23042">MTVQPAFETVLEHDGAVVTLRASLRAAVTIDNLPGGFPQVWKQIAQQSLSQIRAVILATATDRQDAQHVLAATADKPLASFLADAQAACLAVLAALIKAGDDSAAEAPSQGRASDKPMPLSEYFKTLYQFATGWLGWSPSDAWSASPAEIEAAFEAHIDRLVKLTPGLSEIQATGSALVATSNVYTAERLREIEELGYDPAFDREGLRALKVRHQ</sequence>
<keyword evidence="2" id="KW-1185">Reference proteome</keyword>
<evidence type="ECO:0000313" key="1">
    <source>
        <dbReference type="EMBL" id="MFC3169414.1"/>
    </source>
</evidence>
<gene>
    <name evidence="1" type="ORF">ACFOD7_15275</name>
</gene>